<feature type="signal peptide" evidence="3">
    <location>
        <begin position="1"/>
        <end position="21"/>
    </location>
</feature>
<evidence type="ECO:0000259" key="4">
    <source>
        <dbReference type="Pfam" id="PF02449"/>
    </source>
</evidence>
<dbReference type="Gene3D" id="3.40.50.880">
    <property type="match status" value="1"/>
</dbReference>
<keyword evidence="7" id="KW-1185">Reference proteome</keyword>
<sequence length="1081" mass="117517">MPSLRFFVIVLAAFALPAATAASDPLENSSAYSLLRNADGSPREGAYPMGFVRGRPEQVVQLGYNQAQDTAMFDSVVKGLPYPGPSAYLQSRLGLQHYSMALPADSLAGLFSAALRNGATQTGPVKGIGPLRLAIGPDGKPYAHPSERTRDLPKIIDLCDVFDPNTRLFLKQYVTEHVKSRAGSPIDNSVVRWGLDNEWEARPNHSPGAKKLFVEWLKRAYGGDIAALNEAWGGTTFKKFDARLAAHTPDVDEYAKNPGLFLDWCEFQAGFFTHVMAEQMAAMREADPRKRGVVHKSTQITLEVPDCARMRMMDHGSFAEAVRPYGGGLYGIDMYGAGDRQAYEANYIYNCIRPADRAPGFGVMLCENNNHGGPGHQFAATEWRLLANGVKGMMYFTPGYIGAPKKDDFNTFAFIDPVTGRPKDKLFYAARWAGAVHRSEKFWTDAVPAPGLPRIAMLVPKRDILLSERSDRNKNEGRFSYPRNHRWMVFRWLREQGYWVDVLPYEKLRDDYLAAYDALVLVGAEHLAPRECEAIARFTASGRVLVADTMPGYFDQHHRKLNAFAKPMGVEVTRLPAPGEIGFELDGRRVAAKTPVSITVSDAEVLAKDEKGAPLALLKTFHDGRILLLPFELGSLVHDRKADALASTQSVAAPTAGSEHYAAFPGEFDIGAWLGGLLARAGVKPATAVVSGGGDATRIIRIEQPYVDAAGNIAVVVADRAQLDPQEKIPAGEIELPLPDGAWESALWAAAEDAGLHPVKVRRVSGALHRVSLPEVASAGVLYFFRKHDPLIGLSRIETGAVSADGQTAKVAPGATFAVSATLFNTTGATLPEGGLRLLAPAGWTISGSNAATPALAPGASAEASFTITAEPDGRRMAPDWIYPLVARWNTAGEDRAIAATWVEGAPVPADIPLLLTDNARYPDDYPYKKKTGATYRYTDPSWAAADPISKAGRTKPGEALTGGFGSIGGERNSFNRGDYVKTFYARYPSRQVEVVFDLRDAHALRRLNIVAGPEPVQPREVRVLTSEDGGSFALQKTIAWTANEMELIAGLDDVRARHVKLVVEWPAAGGTLDEVEIWGR</sequence>
<keyword evidence="1" id="KW-0378">Hydrolase</keyword>
<reference evidence="6 7" key="1">
    <citation type="submission" date="2016-01" db="EMBL/GenBank/DDBJ databases">
        <title>High potential of lignocellulose degradation of a new Verrucomicrobia species.</title>
        <authorList>
            <person name="Wang Y."/>
            <person name="Shi Y."/>
            <person name="Qiu Z."/>
            <person name="Liu S."/>
            <person name="Yang H."/>
        </authorList>
    </citation>
    <scope>NUCLEOTIDE SEQUENCE [LARGE SCALE GENOMIC DNA]</scope>
    <source>
        <strain evidence="6 7">TSB47</strain>
    </source>
</reference>
<dbReference type="Pfam" id="PF02449">
    <property type="entry name" value="Glyco_hydro_42"/>
    <property type="match status" value="1"/>
</dbReference>
<evidence type="ECO:0000313" key="6">
    <source>
        <dbReference type="EMBL" id="OAM89149.1"/>
    </source>
</evidence>
<keyword evidence="3" id="KW-0732">Signal</keyword>
<dbReference type="EMBL" id="LRRQ01000103">
    <property type="protein sequence ID" value="OAM89149.1"/>
    <property type="molecule type" value="Genomic_DNA"/>
</dbReference>
<dbReference type="Pfam" id="PF10633">
    <property type="entry name" value="NPCBM_assoc"/>
    <property type="match status" value="1"/>
</dbReference>
<dbReference type="Gene3D" id="3.20.20.80">
    <property type="entry name" value="Glycosidases"/>
    <property type="match status" value="1"/>
</dbReference>
<evidence type="ECO:0000256" key="1">
    <source>
        <dbReference type="ARBA" id="ARBA00022801"/>
    </source>
</evidence>
<organism evidence="6 7">
    <name type="scientific">Termitidicoccus mucosus</name>
    <dbReference type="NCBI Taxonomy" id="1184151"/>
    <lineage>
        <taxon>Bacteria</taxon>
        <taxon>Pseudomonadati</taxon>
        <taxon>Verrucomicrobiota</taxon>
        <taxon>Opitutia</taxon>
        <taxon>Opitutales</taxon>
        <taxon>Opitutaceae</taxon>
        <taxon>Termitidicoccus</taxon>
    </lineage>
</organism>
<dbReference type="SUPFAM" id="SSF52317">
    <property type="entry name" value="Class I glutamine amidotransferase-like"/>
    <property type="match status" value="1"/>
</dbReference>
<dbReference type="GO" id="GO:0009341">
    <property type="term" value="C:beta-galactosidase complex"/>
    <property type="evidence" value="ECO:0007669"/>
    <property type="project" value="InterPro"/>
</dbReference>
<dbReference type="InterPro" id="IPR013783">
    <property type="entry name" value="Ig-like_fold"/>
</dbReference>
<dbReference type="GO" id="GO:0005975">
    <property type="term" value="P:carbohydrate metabolic process"/>
    <property type="evidence" value="ECO:0007669"/>
    <property type="project" value="InterPro"/>
</dbReference>
<dbReference type="Gene3D" id="2.60.40.10">
    <property type="entry name" value="Immunoglobulins"/>
    <property type="match status" value="1"/>
</dbReference>
<dbReference type="Gene3D" id="2.60.120.260">
    <property type="entry name" value="Galactose-binding domain-like"/>
    <property type="match status" value="1"/>
</dbReference>
<dbReference type="CDD" id="cd03143">
    <property type="entry name" value="A4_beta-galactosidase_middle_domain"/>
    <property type="match status" value="1"/>
</dbReference>
<dbReference type="InterPro" id="IPR017853">
    <property type="entry name" value="GH"/>
</dbReference>
<dbReference type="InterPro" id="IPR029062">
    <property type="entry name" value="Class_I_gatase-like"/>
</dbReference>
<accession>A0A178IIX5</accession>
<dbReference type="GO" id="GO:0004565">
    <property type="term" value="F:beta-galactosidase activity"/>
    <property type="evidence" value="ECO:0007669"/>
    <property type="project" value="InterPro"/>
</dbReference>
<dbReference type="PANTHER" id="PTHR36447:SF1">
    <property type="entry name" value="BETA-GALACTOSIDASE GANA"/>
    <property type="match status" value="1"/>
</dbReference>
<feature type="chain" id="PRO_5008088990" description="Beta-galactosidase" evidence="3">
    <location>
        <begin position="22"/>
        <end position="1081"/>
    </location>
</feature>
<evidence type="ECO:0000256" key="3">
    <source>
        <dbReference type="SAM" id="SignalP"/>
    </source>
</evidence>
<evidence type="ECO:0000313" key="7">
    <source>
        <dbReference type="Proteomes" id="UP000078486"/>
    </source>
</evidence>
<gene>
    <name evidence="6" type="ORF">AW736_14410</name>
</gene>
<dbReference type="InterPro" id="IPR013529">
    <property type="entry name" value="Glyco_hydro_42_N"/>
</dbReference>
<feature type="domain" description="Glycoside hydrolase family 42 N-terminal" evidence="4">
    <location>
        <begin position="188"/>
        <end position="290"/>
    </location>
</feature>
<feature type="domain" description="Alpha-galactosidase NEW3" evidence="5">
    <location>
        <begin position="812"/>
        <end position="870"/>
    </location>
</feature>
<dbReference type="Proteomes" id="UP000078486">
    <property type="component" value="Unassembled WGS sequence"/>
</dbReference>
<dbReference type="PANTHER" id="PTHR36447">
    <property type="entry name" value="BETA-GALACTOSIDASE GANA"/>
    <property type="match status" value="1"/>
</dbReference>
<evidence type="ECO:0000259" key="5">
    <source>
        <dbReference type="Pfam" id="PF10633"/>
    </source>
</evidence>
<evidence type="ECO:0008006" key="8">
    <source>
        <dbReference type="Google" id="ProtNLM"/>
    </source>
</evidence>
<dbReference type="InterPro" id="IPR018905">
    <property type="entry name" value="A-galactase_NEW3"/>
</dbReference>
<protein>
    <recommendedName>
        <fullName evidence="8">Beta-galactosidase</fullName>
    </recommendedName>
</protein>
<evidence type="ECO:0000256" key="2">
    <source>
        <dbReference type="ARBA" id="ARBA00023295"/>
    </source>
</evidence>
<comment type="caution">
    <text evidence="6">The sequence shown here is derived from an EMBL/GenBank/DDBJ whole genome shotgun (WGS) entry which is preliminary data.</text>
</comment>
<dbReference type="InterPro" id="IPR003476">
    <property type="entry name" value="Glyco_hydro_42"/>
</dbReference>
<proteinExistence type="predicted"/>
<dbReference type="AlphaFoldDB" id="A0A178IIX5"/>
<keyword evidence="2" id="KW-0326">Glycosidase</keyword>
<dbReference type="SUPFAM" id="SSF51445">
    <property type="entry name" value="(Trans)glycosidases"/>
    <property type="match status" value="1"/>
</dbReference>
<name>A0A178IIX5_9BACT</name>
<dbReference type="STRING" id="1184151.AW736_14410"/>